<dbReference type="SUPFAM" id="SSF49785">
    <property type="entry name" value="Galactose-binding domain-like"/>
    <property type="match status" value="1"/>
</dbReference>
<evidence type="ECO:0000259" key="7">
    <source>
        <dbReference type="PROSITE" id="PS51272"/>
    </source>
</evidence>
<evidence type="ECO:0000313" key="9">
    <source>
        <dbReference type="Proteomes" id="UP001440599"/>
    </source>
</evidence>
<protein>
    <submittedName>
        <fullName evidence="8">S-layer homology domain-containing protein</fullName>
    </submittedName>
</protein>
<sequence>MRKHIRRCLSLLLVLTLLLGMVPAVAAQTGESQPSVAESFTDFPSDWSSTALEHAVENGLLNGNNGKIDPQGLLSRAQMAAVITRAFAAAETADLSGYTDVAAGAWYYEAMQKAVAMGVMTGDGSRLNPDAAITRQEAMTVLARAFCLSDGPASTLNAFQDGAAVASWAVGPVAAMVSGGYISGDGSGRLNPTATITRAEFAQVMDNLVKCYLPAEFDATVEGNAVAREAGTTLTGAQVTGTLVLADGVADTTVSLTDTKVSDRLVVRGGGTVQLTGTTTVGSLVVARSGGSVRLINETDTALDVTVRSDVVLEGAFGTVTVDTEGTVVTAAEGAVVDQVAVQADHVSVTGEGTVKQVQISDSVTGTDVTTEGTEIDGQPDAGTGETGKPGHSDEDNEGQIVVSALEDMTLTAGGEGTADVSAQPAGCTFYVTSSDELVATASLNEGVLTVHALAEGTAQIRVEASRNGYKTGTESFTVTVKEPEPEQGTITIAPLSPMELEVGASADAAVSAVASNGNTVTLSAVSGDPTVASVALTGKTLTVTGVAQGETTITVTASAANCPDAQQSFTVTVKEPEPEQGTITIAPLPAMELEVGASADVTVSAAASNGNAVTLSAASGDPAVAGVTLTGETLTVTGVAQGETTITVTASAANCPDVQQSFAVTVADPAAQTDGRMVFNFNSGWMFSKGQGYNNSESNRADKEEVVVIPDTETPWATDYVMGDTWESVSLPHTYNDVDTFDNFTETGMNGERSVYGGTAWYKKTFTIPAEYEGKKVFLEFEAARQAAEVYVNGQKLEGKSENGFIPFGYDLTPYLNFGGENDITVMTDNSFPYYHIGEDGSKNELSWADSHWHPNNGGLYRNAYLYVTDPLHITLPLYSFLETQGTYVYTQNETDTSAEVVMDAEIQNEYDEARTFTYVSEVVDMDGKVVLTAQSEELTLEPGAKEVFHLTGTLDNPKRWSTEYPYLYEVVSKVLVDGKEVDSTTTPLGVRTFRFTNDSGFFLNENYVKLQGWGQKPTDEWAGLGAAYPDWMHAFTQELIKDAGGNFIRWGHCAGSPTQIAISDQYGIVTLQPGVDGEGSTVGGVYSELSYEVRKNAFRDMIIYYRNNPSIFLWELGNQSMPDEEAKALTEIVYTYDHHGMTDPSDKHNSGSYDETEDASNRLLAVRRGNSVMSKYVDVSVTTEGGWELKSDGKPGVEGEYNREEARRGVWDRYTPGFEDFKTPSGSSYNLTDEQFAVNQVSNYAKISSSDHSGGGNWIFSDSTSHGRVYSEVSRASGEVDAVRLPKEAYYTLSTIYTDETDVYLVGHWNYPEGTVKDVYATSDAATVKLVVTDENGEKTEYDGVKSNGYLFTFQNVQYVPGEATAIAYDKEGNEVGRSTKATHGEAVALRITPITGPQGLLANGSDILLLDVEAVDAEGNRCLTFDGTVNGLKTEFTINDDNGCSVWRGGYNSGIEHSTNNKYLYLQGGINRVAVRTTMKAGDITVTASTEGLESATITVTSQPVDNTGGLSTVMNEFKTLPLGEDPGVGDGEKPEIDDGTVTEQKSALMKESSYTGSDGEFNVCFPAIPGERVYSDEKEIVFGDLPIELLNSEYLQIPQADANLTGATDVLQLRFARDVDLYIAHDDTIQPRPAWITEGYTDTGMDITINGHTHSVFTKSFKNDESVTLFSNVAEDMTQGGNQYVVFVKEDGQETTFLSDNFEGQTVGEAPLGWVVNTAPDTSAKIVELDGNKALELLDTNTGSAPNMALVSRKFLPQSGKFAVEYRIYDYDLTAAGKAQDYVRILLHKGEPNSDPNVHDGTVVESYLRSNSTLSARYYEGSTRKDLTVQQLTAEHWYKIRYIVDMDNASYDIYVDDQLAKSGVKFRNNLDFVDHLILGSGGGSGTHVLIDDVKVELIDSALSSIEVNGAPLSGFDPDTTSYEHTLPFGTEQAPVVTATARDPYATVDITQPESTTGTATIVVTALTGGQTTYTVRFQVAGALNETLDDITLDGVSLKGFQSDTHSYEIVLAPEAEYPQVKGTAPDPSDEVVVTQATQENPVATLTVNGTGVYTISFTKAEYELQDDFDGAELSSVWTQNTSAATQDTATLVEVDGRGNVLNLADTGSTMLFVHGQLAHEYTTTDLAGKKIVLEWELNPGDAQQWIRGLFSKSNDCSDNNGKADMAVEVYTSVASKGAGDVQYKNEVDGGNVKLSPPANSGTVKNGQWNTMKLEVMPDSGTFRITVNGVSFVGDTDGAVRLNDGDQTRFSFVQFGTGGGATGTVQIDNVRVYVCSDID</sequence>
<dbReference type="InterPro" id="IPR003343">
    <property type="entry name" value="Big_2"/>
</dbReference>
<accession>A0ABV1ER17</accession>
<evidence type="ECO:0000256" key="2">
    <source>
        <dbReference type="ARBA" id="ARBA00022737"/>
    </source>
</evidence>
<dbReference type="InterPro" id="IPR017853">
    <property type="entry name" value="GH"/>
</dbReference>
<feature type="chain" id="PRO_5047025553" evidence="6">
    <location>
        <begin position="27"/>
        <end position="2282"/>
    </location>
</feature>
<keyword evidence="4" id="KW-0326">Glycosidase</keyword>
<dbReference type="Pfam" id="PF00703">
    <property type="entry name" value="Glyco_hydro_2"/>
    <property type="match status" value="1"/>
</dbReference>
<dbReference type="SUPFAM" id="SSF51445">
    <property type="entry name" value="(Trans)glycosidases"/>
    <property type="match status" value="1"/>
</dbReference>
<dbReference type="SMART" id="SM00635">
    <property type="entry name" value="BID_2"/>
    <property type="match status" value="3"/>
</dbReference>
<dbReference type="InterPro" id="IPR051913">
    <property type="entry name" value="GH2_Domain-Containing"/>
</dbReference>
<dbReference type="EMBL" id="JBBMFT010000007">
    <property type="protein sequence ID" value="MEQ2457068.1"/>
    <property type="molecule type" value="Genomic_DNA"/>
</dbReference>
<dbReference type="Gene3D" id="2.60.120.200">
    <property type="match status" value="1"/>
</dbReference>
<dbReference type="InterPro" id="IPR001119">
    <property type="entry name" value="SLH_dom"/>
</dbReference>
<dbReference type="SUPFAM" id="SSF49303">
    <property type="entry name" value="beta-Galactosidase/glucuronidase domain"/>
    <property type="match status" value="1"/>
</dbReference>
<organism evidence="8 9">
    <name type="scientific">Flavonifractor hominis</name>
    <dbReference type="NCBI Taxonomy" id="3133178"/>
    <lineage>
        <taxon>Bacteria</taxon>
        <taxon>Bacillati</taxon>
        <taxon>Bacillota</taxon>
        <taxon>Clostridia</taxon>
        <taxon>Eubacteriales</taxon>
        <taxon>Oscillospiraceae</taxon>
        <taxon>Flavonifractor</taxon>
    </lineage>
</organism>
<dbReference type="Pfam" id="PF00395">
    <property type="entry name" value="SLH"/>
    <property type="match status" value="3"/>
</dbReference>
<evidence type="ECO:0000256" key="1">
    <source>
        <dbReference type="ARBA" id="ARBA00007401"/>
    </source>
</evidence>
<feature type="compositionally biased region" description="Low complexity" evidence="5">
    <location>
        <begin position="364"/>
        <end position="373"/>
    </location>
</feature>
<keyword evidence="2" id="KW-0677">Repeat</keyword>
<feature type="domain" description="SLH" evidence="7">
    <location>
        <begin position="94"/>
        <end position="156"/>
    </location>
</feature>
<dbReference type="InterPro" id="IPR006102">
    <property type="entry name" value="Ig-like_GH2"/>
</dbReference>
<evidence type="ECO:0000256" key="4">
    <source>
        <dbReference type="ARBA" id="ARBA00023295"/>
    </source>
</evidence>
<feature type="region of interest" description="Disordered" evidence="5">
    <location>
        <begin position="364"/>
        <end position="397"/>
    </location>
</feature>
<feature type="domain" description="SLH" evidence="7">
    <location>
        <begin position="35"/>
        <end position="93"/>
    </location>
</feature>
<dbReference type="Pfam" id="PF18565">
    <property type="entry name" value="Glyco_hydro2_C5"/>
    <property type="match status" value="1"/>
</dbReference>
<dbReference type="InterPro" id="IPR036156">
    <property type="entry name" value="Beta-gal/glucu_dom_sf"/>
</dbReference>
<proteinExistence type="inferred from homology"/>
<dbReference type="RefSeq" id="WP_349140831.1">
    <property type="nucleotide sequence ID" value="NZ_JBBMFT010000007.1"/>
</dbReference>
<dbReference type="Pfam" id="PF02368">
    <property type="entry name" value="Big_2"/>
    <property type="match status" value="1"/>
</dbReference>
<dbReference type="InterPro" id="IPR032311">
    <property type="entry name" value="DUF4982"/>
</dbReference>
<evidence type="ECO:0000256" key="6">
    <source>
        <dbReference type="SAM" id="SignalP"/>
    </source>
</evidence>
<dbReference type="InterPro" id="IPR008979">
    <property type="entry name" value="Galactose-bd-like_sf"/>
</dbReference>
<dbReference type="Pfam" id="PF02836">
    <property type="entry name" value="Glyco_hydro_2_C"/>
    <property type="match status" value="1"/>
</dbReference>
<keyword evidence="9" id="KW-1185">Reference proteome</keyword>
<name>A0ABV1ER17_9FIRM</name>
<keyword evidence="3" id="KW-0378">Hydrolase</keyword>
<dbReference type="Gene3D" id="3.20.20.80">
    <property type="entry name" value="Glycosidases"/>
    <property type="match status" value="1"/>
</dbReference>
<dbReference type="InterPro" id="IPR006103">
    <property type="entry name" value="Glyco_hydro_2_cat"/>
</dbReference>
<dbReference type="Gene3D" id="2.60.40.10">
    <property type="entry name" value="Immunoglobulins"/>
    <property type="match status" value="3"/>
</dbReference>
<dbReference type="Proteomes" id="UP001440599">
    <property type="component" value="Unassembled WGS sequence"/>
</dbReference>
<dbReference type="Pfam" id="PF02837">
    <property type="entry name" value="Glyco_hydro_2_N"/>
    <property type="match status" value="1"/>
</dbReference>
<comment type="caution">
    <text evidence="8">The sequence shown here is derived from an EMBL/GenBank/DDBJ whole genome shotgun (WGS) entry which is preliminary data.</text>
</comment>
<evidence type="ECO:0000313" key="8">
    <source>
        <dbReference type="EMBL" id="MEQ2457068.1"/>
    </source>
</evidence>
<gene>
    <name evidence="8" type="ORF">WMO45_11080</name>
</gene>
<feature type="signal peptide" evidence="6">
    <location>
        <begin position="1"/>
        <end position="26"/>
    </location>
</feature>
<keyword evidence="6" id="KW-0732">Signal</keyword>
<dbReference type="PROSITE" id="PS51272">
    <property type="entry name" value="SLH"/>
    <property type="match status" value="3"/>
</dbReference>
<reference evidence="8 9" key="1">
    <citation type="submission" date="2024-03" db="EMBL/GenBank/DDBJ databases">
        <title>Human intestinal bacterial collection.</title>
        <authorList>
            <person name="Pauvert C."/>
            <person name="Hitch T.C.A."/>
            <person name="Clavel T."/>
        </authorList>
    </citation>
    <scope>NUCLEOTIDE SEQUENCE [LARGE SCALE GENOMIC DNA]</scope>
    <source>
        <strain evidence="8 9">CLA-AP-H34</strain>
    </source>
</reference>
<dbReference type="InterPro" id="IPR013783">
    <property type="entry name" value="Ig-like_fold"/>
</dbReference>
<dbReference type="Gene3D" id="2.60.120.260">
    <property type="entry name" value="Galactose-binding domain-like"/>
    <property type="match status" value="1"/>
</dbReference>
<dbReference type="InterPro" id="IPR006104">
    <property type="entry name" value="Glyco_hydro_2_N"/>
</dbReference>
<evidence type="ECO:0000256" key="3">
    <source>
        <dbReference type="ARBA" id="ARBA00022801"/>
    </source>
</evidence>
<evidence type="ECO:0000256" key="5">
    <source>
        <dbReference type="SAM" id="MobiDB-lite"/>
    </source>
</evidence>
<comment type="similarity">
    <text evidence="1">Belongs to the glycosyl hydrolase 2 family.</text>
</comment>
<dbReference type="PANTHER" id="PTHR42732:SF1">
    <property type="entry name" value="BETA-MANNOSIDASE"/>
    <property type="match status" value="1"/>
</dbReference>
<dbReference type="Pfam" id="PF16355">
    <property type="entry name" value="DUF4982"/>
    <property type="match status" value="1"/>
</dbReference>
<feature type="domain" description="SLH" evidence="7">
    <location>
        <begin position="157"/>
        <end position="219"/>
    </location>
</feature>
<dbReference type="InterPro" id="IPR040605">
    <property type="entry name" value="Glyco_hydro2_dom5"/>
</dbReference>
<dbReference type="Gene3D" id="2.60.40.1080">
    <property type="match status" value="3"/>
</dbReference>
<dbReference type="PANTHER" id="PTHR42732">
    <property type="entry name" value="BETA-GALACTOSIDASE"/>
    <property type="match status" value="1"/>
</dbReference>